<proteinExistence type="inferred from homology"/>
<name>A0A098VT23_9MICR</name>
<keyword evidence="8" id="KW-1185">Reference proteome</keyword>
<dbReference type="Gene3D" id="1.25.40.480">
    <property type="match status" value="1"/>
</dbReference>
<comment type="similarity">
    <text evidence="2">Belongs to the bystin family.</text>
</comment>
<comment type="subcellular location">
    <subcellularLocation>
        <location evidence="1">Nucleus</location>
        <location evidence="1">Nucleolus</location>
    </subcellularLocation>
</comment>
<keyword evidence="4" id="KW-0539">Nucleus</keyword>
<comment type="caution">
    <text evidence="7">The sequence shown here is derived from an EMBL/GenBank/DDBJ whole genome shotgun (WGS) entry which is preliminary data.</text>
</comment>
<sequence>MHSSQKRSNLIPACHAESLELQMIRDVQVLPPPSASKPQSFRKKNRNQLAPAVVCSPQNDDDDDDDDPNEGNSDLDHAEELQESSIDFLKDKMTKRLYSKVLSQQKELEHEVSQETSLGGSDDSEESYVDEESDYEPNEALLDELDALYADANDEDTQFDHGDRELFEKWIRPSADSGEGVPLTLAEIILKKLDQSKEQSEPRVSTAQSQAPLVFPERVVQVYQKLGLLLSRYKSGKLPKAFKVLPALSNWPDILVLTNPEKWTPHAVYQAARLFASSLKPLQAQLFYESVLLPHVRNNISEQKKLNVYLYDALKKAIYKPSAFYKGIILPLCASGDCSLREAVIVSSVLVKQSIPVLHSAACLLKLTEIEYSGCVSIFIRTLLDKKYSLPQRVVTALVGHFTSFLDDPRPCYLLWHQCLLVFVQRYRKALPGQEKEELRRLCASKRHDHVTPEVLRELQ</sequence>
<evidence type="ECO:0000256" key="5">
    <source>
        <dbReference type="ARBA" id="ARBA00074032"/>
    </source>
</evidence>
<dbReference type="InterPro" id="IPR007955">
    <property type="entry name" value="Bystin"/>
</dbReference>
<dbReference type="HOGENOM" id="CLU_029727_0_1_1"/>
<evidence type="ECO:0000256" key="6">
    <source>
        <dbReference type="SAM" id="MobiDB-lite"/>
    </source>
</evidence>
<gene>
    <name evidence="7" type="ORF">DI09_23p90</name>
</gene>
<dbReference type="FunFam" id="1.25.40.480:FF:000001">
    <property type="entry name" value="Bystin (51.6 kD)-like"/>
    <property type="match status" value="1"/>
</dbReference>
<dbReference type="Pfam" id="PF05291">
    <property type="entry name" value="Bystin"/>
    <property type="match status" value="1"/>
</dbReference>
<evidence type="ECO:0000256" key="1">
    <source>
        <dbReference type="ARBA" id="ARBA00004604"/>
    </source>
</evidence>
<feature type="compositionally biased region" description="Acidic residues" evidence="6">
    <location>
        <begin position="59"/>
        <end position="69"/>
    </location>
</feature>
<evidence type="ECO:0000256" key="4">
    <source>
        <dbReference type="ARBA" id="ARBA00023242"/>
    </source>
</evidence>
<dbReference type="Proteomes" id="UP000029725">
    <property type="component" value="Unassembled WGS sequence"/>
</dbReference>
<keyword evidence="3" id="KW-0690">Ribosome biogenesis</keyword>
<accession>A0A098VT23</accession>
<evidence type="ECO:0000313" key="7">
    <source>
        <dbReference type="EMBL" id="KGG51934.1"/>
    </source>
</evidence>
<dbReference type="GO" id="GO:0030688">
    <property type="term" value="C:preribosome, small subunit precursor"/>
    <property type="evidence" value="ECO:0007669"/>
    <property type="project" value="TreeGrafter"/>
</dbReference>
<dbReference type="GO" id="GO:0005730">
    <property type="term" value="C:nucleolus"/>
    <property type="evidence" value="ECO:0007669"/>
    <property type="project" value="UniProtKB-SubCell"/>
</dbReference>
<protein>
    <recommendedName>
        <fullName evidence="5">Bystin</fullName>
    </recommendedName>
</protein>
<dbReference type="PANTHER" id="PTHR12821">
    <property type="entry name" value="BYSTIN"/>
    <property type="match status" value="1"/>
</dbReference>
<feature type="region of interest" description="Disordered" evidence="6">
    <location>
        <begin position="103"/>
        <end position="135"/>
    </location>
</feature>
<dbReference type="GO" id="GO:0005737">
    <property type="term" value="C:cytoplasm"/>
    <property type="evidence" value="ECO:0007669"/>
    <property type="project" value="TreeGrafter"/>
</dbReference>
<dbReference type="AlphaFoldDB" id="A0A098VT23"/>
<reference evidence="7" key="1">
    <citation type="submission" date="2014-04" db="EMBL/GenBank/DDBJ databases">
        <title>A new species of microsporidia sheds light on the evolution of extreme parasitism.</title>
        <authorList>
            <person name="Haag K.L."/>
            <person name="James T.Y."/>
            <person name="Larsson R."/>
            <person name="Schaer T.M."/>
            <person name="Refardt D."/>
            <person name="Pombert J.-F."/>
            <person name="Ebert D."/>
        </authorList>
    </citation>
    <scope>NUCLEOTIDE SEQUENCE [LARGE SCALE GENOMIC DNA]</scope>
    <source>
        <strain evidence="7">UGP3</strain>
        <tissue evidence="7">Spores</tissue>
    </source>
</reference>
<dbReference type="GO" id="GO:0006364">
    <property type="term" value="P:rRNA processing"/>
    <property type="evidence" value="ECO:0007669"/>
    <property type="project" value="TreeGrafter"/>
</dbReference>
<dbReference type="VEuPathDB" id="MicrosporidiaDB:DI09_23p90"/>
<dbReference type="OrthoDB" id="2192561at2759"/>
<feature type="compositionally biased region" description="Acidic residues" evidence="6">
    <location>
        <begin position="122"/>
        <end position="135"/>
    </location>
</feature>
<organism evidence="7 8">
    <name type="scientific">Mitosporidium daphniae</name>
    <dbReference type="NCBI Taxonomy" id="1485682"/>
    <lineage>
        <taxon>Eukaryota</taxon>
        <taxon>Fungi</taxon>
        <taxon>Fungi incertae sedis</taxon>
        <taxon>Microsporidia</taxon>
        <taxon>Mitosporidium</taxon>
    </lineage>
</organism>
<dbReference type="RefSeq" id="XP_013238388.1">
    <property type="nucleotide sequence ID" value="XM_013382934.1"/>
</dbReference>
<dbReference type="GeneID" id="25259188"/>
<evidence type="ECO:0000313" key="8">
    <source>
        <dbReference type="Proteomes" id="UP000029725"/>
    </source>
</evidence>
<evidence type="ECO:0000256" key="3">
    <source>
        <dbReference type="ARBA" id="ARBA00022517"/>
    </source>
</evidence>
<feature type="region of interest" description="Disordered" evidence="6">
    <location>
        <begin position="30"/>
        <end position="86"/>
    </location>
</feature>
<dbReference type="PANTHER" id="PTHR12821:SF0">
    <property type="entry name" value="BYSTIN"/>
    <property type="match status" value="1"/>
</dbReference>
<dbReference type="GO" id="GO:0030515">
    <property type="term" value="F:snoRNA binding"/>
    <property type="evidence" value="ECO:0007669"/>
    <property type="project" value="TreeGrafter"/>
</dbReference>
<dbReference type="EMBL" id="JMKJ01000155">
    <property type="protein sequence ID" value="KGG51934.1"/>
    <property type="molecule type" value="Genomic_DNA"/>
</dbReference>
<evidence type="ECO:0000256" key="2">
    <source>
        <dbReference type="ARBA" id="ARBA00007114"/>
    </source>
</evidence>